<dbReference type="InterPro" id="IPR014729">
    <property type="entry name" value="Rossmann-like_a/b/a_fold"/>
</dbReference>
<keyword evidence="8 18" id="KW-0784">Thiamine biosynthesis</keyword>
<dbReference type="InterPro" id="IPR050102">
    <property type="entry name" value="tRNA_sulfurtransferase_ThiI"/>
</dbReference>
<evidence type="ECO:0000256" key="8">
    <source>
        <dbReference type="ARBA" id="ARBA00022977"/>
    </source>
</evidence>
<dbReference type="PANTHER" id="PTHR43209:SF1">
    <property type="entry name" value="TRNA SULFURTRANSFERASE"/>
    <property type="match status" value="1"/>
</dbReference>
<dbReference type="EC" id="2.8.1.4" evidence="13 18"/>
<keyword evidence="4 18" id="KW-0808">Transferase</keyword>
<evidence type="ECO:0000256" key="1">
    <source>
        <dbReference type="ARBA" id="ARBA00004496"/>
    </source>
</evidence>
<dbReference type="CDD" id="cd01712">
    <property type="entry name" value="PPase_ThiI"/>
    <property type="match status" value="1"/>
</dbReference>
<dbReference type="FunFam" id="3.40.50.620:FF:000053">
    <property type="entry name" value="Probable tRNA sulfurtransferase"/>
    <property type="match status" value="1"/>
</dbReference>
<dbReference type="InterPro" id="IPR049961">
    <property type="entry name" value="ThiI_N"/>
</dbReference>
<keyword evidence="5 18" id="KW-0547">Nucleotide-binding</keyword>
<dbReference type="GO" id="GO:0005524">
    <property type="term" value="F:ATP binding"/>
    <property type="evidence" value="ECO:0007669"/>
    <property type="project" value="UniProtKB-UniRule"/>
</dbReference>
<dbReference type="AlphaFoldDB" id="A0A2H5Y8A1"/>
<dbReference type="InterPro" id="IPR004114">
    <property type="entry name" value="THUMP_dom"/>
</dbReference>
<dbReference type="Pfam" id="PF02926">
    <property type="entry name" value="THUMP"/>
    <property type="match status" value="1"/>
</dbReference>
<evidence type="ECO:0000256" key="9">
    <source>
        <dbReference type="ARBA" id="ARBA00050570"/>
    </source>
</evidence>
<evidence type="ECO:0000256" key="6">
    <source>
        <dbReference type="ARBA" id="ARBA00022840"/>
    </source>
</evidence>
<evidence type="ECO:0000256" key="16">
    <source>
        <dbReference type="ARBA" id="ARBA00077849"/>
    </source>
</evidence>
<comment type="subcellular location">
    <subcellularLocation>
        <location evidence="1 18">Cytoplasm</location>
    </subcellularLocation>
</comment>
<dbReference type="Proteomes" id="UP000236642">
    <property type="component" value="Unassembled WGS sequence"/>
</dbReference>
<feature type="binding site" evidence="18">
    <location>
        <position position="264"/>
    </location>
    <ligand>
        <name>ATP</name>
        <dbReference type="ChEBI" id="CHEBI:30616"/>
    </ligand>
</feature>
<dbReference type="SMART" id="SM00981">
    <property type="entry name" value="THUMP"/>
    <property type="match status" value="1"/>
</dbReference>
<dbReference type="InterPro" id="IPR054173">
    <property type="entry name" value="ThiI_fer"/>
</dbReference>
<dbReference type="InterPro" id="IPR049962">
    <property type="entry name" value="THUMP_ThiI"/>
</dbReference>
<dbReference type="CDD" id="cd11716">
    <property type="entry name" value="THUMP_ThiI"/>
    <property type="match status" value="1"/>
</dbReference>
<evidence type="ECO:0000313" key="20">
    <source>
        <dbReference type="EMBL" id="GBD09633.1"/>
    </source>
</evidence>
<keyword evidence="2 18" id="KW-0963">Cytoplasm</keyword>
<dbReference type="HAMAP" id="MF_00021">
    <property type="entry name" value="ThiI"/>
    <property type="match status" value="1"/>
</dbReference>
<evidence type="ECO:0000256" key="17">
    <source>
        <dbReference type="ARBA" id="ARBA00080570"/>
    </source>
</evidence>
<feature type="binding site" evidence="18">
    <location>
        <position position="295"/>
    </location>
    <ligand>
        <name>ATP</name>
        <dbReference type="ChEBI" id="CHEBI:30616"/>
    </ligand>
</feature>
<dbReference type="InterPro" id="IPR003720">
    <property type="entry name" value="tRNA_STrfase"/>
</dbReference>
<dbReference type="GO" id="GO:0009229">
    <property type="term" value="P:thiamine diphosphate biosynthetic process"/>
    <property type="evidence" value="ECO:0007669"/>
    <property type="project" value="UniProtKB-UniRule"/>
</dbReference>
<evidence type="ECO:0000256" key="5">
    <source>
        <dbReference type="ARBA" id="ARBA00022741"/>
    </source>
</evidence>
<dbReference type="NCBIfam" id="TIGR00342">
    <property type="entry name" value="tRNA uracil 4-sulfurtransferase ThiI"/>
    <property type="match status" value="1"/>
</dbReference>
<comment type="catalytic activity">
    <reaction evidence="10 18">
        <text>[ThiS sulfur-carrier protein]-C-terminal Gly-Gly-AMP + S-sulfanyl-L-cysteinyl-[cysteine desulfurase] + AH2 = [ThiS sulfur-carrier protein]-C-terminal-Gly-aminoethanethioate + L-cysteinyl-[cysteine desulfurase] + A + AMP + 2 H(+)</text>
        <dbReference type="Rhea" id="RHEA:43340"/>
        <dbReference type="Rhea" id="RHEA-COMP:12157"/>
        <dbReference type="Rhea" id="RHEA-COMP:12158"/>
        <dbReference type="Rhea" id="RHEA-COMP:12910"/>
        <dbReference type="Rhea" id="RHEA-COMP:19908"/>
        <dbReference type="ChEBI" id="CHEBI:13193"/>
        <dbReference type="ChEBI" id="CHEBI:15378"/>
        <dbReference type="ChEBI" id="CHEBI:17499"/>
        <dbReference type="ChEBI" id="CHEBI:29950"/>
        <dbReference type="ChEBI" id="CHEBI:61963"/>
        <dbReference type="ChEBI" id="CHEBI:90618"/>
        <dbReference type="ChEBI" id="CHEBI:232372"/>
        <dbReference type="ChEBI" id="CHEBI:456215"/>
    </reaction>
</comment>
<dbReference type="SUPFAM" id="SSF52402">
    <property type="entry name" value="Adenine nucleotide alpha hydrolases-like"/>
    <property type="match status" value="1"/>
</dbReference>
<dbReference type="GO" id="GO:0005829">
    <property type="term" value="C:cytosol"/>
    <property type="evidence" value="ECO:0007669"/>
    <property type="project" value="TreeGrafter"/>
</dbReference>
<dbReference type="GO" id="GO:0009228">
    <property type="term" value="P:thiamine biosynthetic process"/>
    <property type="evidence" value="ECO:0007669"/>
    <property type="project" value="UniProtKB-KW"/>
</dbReference>
<evidence type="ECO:0000256" key="2">
    <source>
        <dbReference type="ARBA" id="ARBA00022490"/>
    </source>
</evidence>
<dbReference type="GO" id="GO:0004810">
    <property type="term" value="F:CCA tRNA nucleotidyltransferase activity"/>
    <property type="evidence" value="ECO:0007669"/>
    <property type="project" value="InterPro"/>
</dbReference>
<dbReference type="PANTHER" id="PTHR43209">
    <property type="entry name" value="TRNA SULFURTRANSFERASE"/>
    <property type="match status" value="1"/>
</dbReference>
<dbReference type="Gene3D" id="3.40.50.620">
    <property type="entry name" value="HUPs"/>
    <property type="match status" value="1"/>
</dbReference>
<comment type="similarity">
    <text evidence="12 18">Belongs to the ThiI family.</text>
</comment>
<evidence type="ECO:0000259" key="19">
    <source>
        <dbReference type="PROSITE" id="PS51165"/>
    </source>
</evidence>
<comment type="pathway">
    <text evidence="18">Cofactor biosynthesis; thiamine diphosphate biosynthesis.</text>
</comment>
<dbReference type="GO" id="GO:0140741">
    <property type="term" value="F:tRNA-uracil-4 sulfurtransferase activity"/>
    <property type="evidence" value="ECO:0007669"/>
    <property type="project" value="UniProtKB-EC"/>
</dbReference>
<comment type="catalytic activity">
    <reaction evidence="9 18">
        <text>[ThiI sulfur-carrier protein]-S-sulfanyl-L-cysteine + a uridine in tRNA + 2 reduced [2Fe-2S]-[ferredoxin] + ATP + H(+) = [ThiI sulfur-carrier protein]-L-cysteine + a 4-thiouridine in tRNA + 2 oxidized [2Fe-2S]-[ferredoxin] + AMP + diphosphate</text>
        <dbReference type="Rhea" id="RHEA:24176"/>
        <dbReference type="Rhea" id="RHEA-COMP:10000"/>
        <dbReference type="Rhea" id="RHEA-COMP:10001"/>
        <dbReference type="Rhea" id="RHEA-COMP:13337"/>
        <dbReference type="Rhea" id="RHEA-COMP:13338"/>
        <dbReference type="Rhea" id="RHEA-COMP:13339"/>
        <dbReference type="Rhea" id="RHEA-COMP:13340"/>
        <dbReference type="ChEBI" id="CHEBI:15378"/>
        <dbReference type="ChEBI" id="CHEBI:29950"/>
        <dbReference type="ChEBI" id="CHEBI:30616"/>
        <dbReference type="ChEBI" id="CHEBI:33019"/>
        <dbReference type="ChEBI" id="CHEBI:33737"/>
        <dbReference type="ChEBI" id="CHEBI:33738"/>
        <dbReference type="ChEBI" id="CHEBI:61963"/>
        <dbReference type="ChEBI" id="CHEBI:65315"/>
        <dbReference type="ChEBI" id="CHEBI:136798"/>
        <dbReference type="ChEBI" id="CHEBI:456215"/>
        <dbReference type="EC" id="2.8.1.4"/>
    </reaction>
</comment>
<dbReference type="InterPro" id="IPR020536">
    <property type="entry name" value="ThiI_AANH"/>
</dbReference>
<feature type="domain" description="THUMP" evidence="19">
    <location>
        <begin position="61"/>
        <end position="163"/>
    </location>
</feature>
<comment type="caution">
    <text evidence="20">The sequence shown here is derived from an EMBL/GenBank/DDBJ whole genome shotgun (WGS) entry which is preliminary data.</text>
</comment>
<protein>
    <recommendedName>
        <fullName evidence="14 18">Probable tRNA sulfurtransferase</fullName>
        <ecNumber evidence="13 18">2.8.1.4</ecNumber>
    </recommendedName>
    <alternativeName>
        <fullName evidence="15 18">Sulfur carrier protein ThiS sulfurtransferase</fullName>
    </alternativeName>
    <alternativeName>
        <fullName evidence="16 18">Thiamine biosynthesis protein ThiI</fullName>
    </alternativeName>
    <alternativeName>
        <fullName evidence="17 18">tRNA 4-thiouridine synthase</fullName>
    </alternativeName>
</protein>
<evidence type="ECO:0000256" key="14">
    <source>
        <dbReference type="ARBA" id="ARBA00071867"/>
    </source>
</evidence>
<keyword evidence="3 18" id="KW-0820">tRNA-binding</keyword>
<name>A0A2H5Y8A1_9CHLR</name>
<evidence type="ECO:0000256" key="10">
    <source>
        <dbReference type="ARBA" id="ARBA00052330"/>
    </source>
</evidence>
<dbReference type="Gene3D" id="3.30.2130.30">
    <property type="match status" value="1"/>
</dbReference>
<dbReference type="UniPathway" id="UPA00060"/>
<evidence type="ECO:0000256" key="7">
    <source>
        <dbReference type="ARBA" id="ARBA00022884"/>
    </source>
</evidence>
<feature type="binding site" evidence="18">
    <location>
        <begin position="181"/>
        <end position="182"/>
    </location>
    <ligand>
        <name>ATP</name>
        <dbReference type="ChEBI" id="CHEBI:30616"/>
    </ligand>
</feature>
<keyword evidence="6 18" id="KW-0067">ATP-binding</keyword>
<dbReference type="GO" id="GO:0052837">
    <property type="term" value="P:thiazole biosynthetic process"/>
    <property type="evidence" value="ECO:0007669"/>
    <property type="project" value="TreeGrafter"/>
</dbReference>
<gene>
    <name evidence="18 20" type="primary">thiI</name>
    <name evidence="20" type="ORF">HRbin22_01890</name>
</gene>
<keyword evidence="7 18" id="KW-0694">RNA-binding</keyword>
<evidence type="ECO:0000313" key="21">
    <source>
        <dbReference type="Proteomes" id="UP000236642"/>
    </source>
</evidence>
<dbReference type="EMBL" id="BEHY01000054">
    <property type="protein sequence ID" value="GBD09633.1"/>
    <property type="molecule type" value="Genomic_DNA"/>
</dbReference>
<dbReference type="GO" id="GO:0000049">
    <property type="term" value="F:tRNA binding"/>
    <property type="evidence" value="ECO:0007669"/>
    <property type="project" value="UniProtKB-UniRule"/>
</dbReference>
<comment type="function">
    <text evidence="11 18">Catalyzes the ATP-dependent transfer of a sulfur to tRNA to produce 4-thiouridine in position 8 of tRNAs, which functions as a near-UV photosensor. Also catalyzes the transfer of sulfur to the sulfur carrier protein ThiS, forming ThiS-thiocarboxylate. This is a step in the synthesis of thiazole, in the thiamine biosynthesis pathway. The sulfur is donated as persulfide by IscS.</text>
</comment>
<dbReference type="PROSITE" id="PS51165">
    <property type="entry name" value="THUMP"/>
    <property type="match status" value="1"/>
</dbReference>
<sequence>MDSRYAVVHYAEIGLKGHNRGFFERMLARRIEERLQDIGPASVERLPGRLLVRLPRPVPEAIWVERLRTVFGIAYFAPAIPASKDLHVLTEIVLRHLPSEPVPSFCIRASRADKSFPLTSQEIERHIGAAVQRQTGWRVDLEEPAWVAYIEIATNTALVYFARHRGPGGLPVGVSGRVGLLLSGGIDSPVAGYFMLKRGCEVIPIHFHSGPFGDWAASEAKAMAIVRQMRPYGMPPWLYVVPIGEPQRAIVLAAPAPYRLLLYRRLMVRAAEALTRQEGGLALVTGDSLGQVASQTLESLAAIEDAAAMPILRPLIGLDKVEIIDRARAIGTYELSILPGEDCCQFLMPPRVVTRPSLETVREIESRVRMEELVQQALAQAMRVPVSDPAPISSVHGWNTP</sequence>
<evidence type="ECO:0000256" key="4">
    <source>
        <dbReference type="ARBA" id="ARBA00022679"/>
    </source>
</evidence>
<dbReference type="GO" id="GO:0002937">
    <property type="term" value="P:tRNA 4-thiouridine biosynthesis"/>
    <property type="evidence" value="ECO:0007669"/>
    <property type="project" value="TreeGrafter"/>
</dbReference>
<evidence type="ECO:0000256" key="18">
    <source>
        <dbReference type="HAMAP-Rule" id="MF_00021"/>
    </source>
</evidence>
<evidence type="ECO:0000256" key="13">
    <source>
        <dbReference type="ARBA" id="ARBA00066827"/>
    </source>
</evidence>
<reference evidence="21" key="1">
    <citation type="submission" date="2017-09" db="EMBL/GenBank/DDBJ databases">
        <title>Metaegenomics of thermophilic ammonia-oxidizing enrichment culture.</title>
        <authorList>
            <person name="Kato S."/>
            <person name="Suzuki K."/>
        </authorList>
    </citation>
    <scope>NUCLEOTIDE SEQUENCE [LARGE SCALE GENOMIC DNA]</scope>
</reference>
<organism evidence="20 21">
    <name type="scientific">Candidatus Thermoflexus japonica</name>
    <dbReference type="NCBI Taxonomy" id="2035417"/>
    <lineage>
        <taxon>Bacteria</taxon>
        <taxon>Bacillati</taxon>
        <taxon>Chloroflexota</taxon>
        <taxon>Thermoflexia</taxon>
        <taxon>Thermoflexales</taxon>
        <taxon>Thermoflexaceae</taxon>
        <taxon>Thermoflexus</taxon>
    </lineage>
</organism>
<proteinExistence type="inferred from homology"/>
<evidence type="ECO:0000256" key="12">
    <source>
        <dbReference type="ARBA" id="ARBA00061472"/>
    </source>
</evidence>
<accession>A0A2H5Y8A1</accession>
<feature type="binding site" evidence="18">
    <location>
        <begin position="206"/>
        <end position="207"/>
    </location>
    <ligand>
        <name>ATP</name>
        <dbReference type="ChEBI" id="CHEBI:30616"/>
    </ligand>
</feature>
<dbReference type="Pfam" id="PF02568">
    <property type="entry name" value="ThiI"/>
    <property type="match status" value="1"/>
</dbReference>
<dbReference type="Pfam" id="PF22025">
    <property type="entry name" value="ThiI_fer"/>
    <property type="match status" value="1"/>
</dbReference>
<feature type="binding site" evidence="18">
    <location>
        <position position="286"/>
    </location>
    <ligand>
        <name>ATP</name>
        <dbReference type="ChEBI" id="CHEBI:30616"/>
    </ligand>
</feature>
<evidence type="ECO:0000256" key="15">
    <source>
        <dbReference type="ARBA" id="ARBA00075337"/>
    </source>
</evidence>
<dbReference type="SUPFAM" id="SSF143437">
    <property type="entry name" value="THUMP domain-like"/>
    <property type="match status" value="1"/>
</dbReference>
<evidence type="ECO:0000256" key="3">
    <source>
        <dbReference type="ARBA" id="ARBA00022555"/>
    </source>
</evidence>
<evidence type="ECO:0000256" key="11">
    <source>
        <dbReference type="ARBA" id="ARBA00058382"/>
    </source>
</evidence>